<dbReference type="Proteomes" id="UP000248079">
    <property type="component" value="Unassembled WGS sequence"/>
</dbReference>
<evidence type="ECO:0000313" key="9">
    <source>
        <dbReference type="Proteomes" id="UP000248079"/>
    </source>
</evidence>
<feature type="chain" id="PRO_5016009457" description="Cytochrome c domain-containing protein" evidence="6">
    <location>
        <begin position="25"/>
        <end position="306"/>
    </location>
</feature>
<dbReference type="AlphaFoldDB" id="A0A2V3ZYW3"/>
<evidence type="ECO:0000256" key="6">
    <source>
        <dbReference type="SAM" id="SignalP"/>
    </source>
</evidence>
<evidence type="ECO:0000256" key="5">
    <source>
        <dbReference type="SAM" id="Phobius"/>
    </source>
</evidence>
<evidence type="ECO:0000256" key="1">
    <source>
        <dbReference type="ARBA" id="ARBA00022617"/>
    </source>
</evidence>
<dbReference type="Pfam" id="PF13442">
    <property type="entry name" value="Cytochrome_CBB3"/>
    <property type="match status" value="1"/>
</dbReference>
<organism evidence="8 9">
    <name type="scientific">Marinifilum breve</name>
    <dbReference type="NCBI Taxonomy" id="2184082"/>
    <lineage>
        <taxon>Bacteria</taxon>
        <taxon>Pseudomonadati</taxon>
        <taxon>Bacteroidota</taxon>
        <taxon>Bacteroidia</taxon>
        <taxon>Marinilabiliales</taxon>
        <taxon>Marinifilaceae</taxon>
    </lineage>
</organism>
<feature type="signal peptide" evidence="6">
    <location>
        <begin position="1"/>
        <end position="24"/>
    </location>
</feature>
<keyword evidence="5" id="KW-0812">Transmembrane</keyword>
<dbReference type="Gene3D" id="1.10.760.10">
    <property type="entry name" value="Cytochrome c-like domain"/>
    <property type="match status" value="1"/>
</dbReference>
<dbReference type="GO" id="GO:0020037">
    <property type="term" value="F:heme binding"/>
    <property type="evidence" value="ECO:0007669"/>
    <property type="project" value="InterPro"/>
</dbReference>
<evidence type="ECO:0000259" key="7">
    <source>
        <dbReference type="PROSITE" id="PS51007"/>
    </source>
</evidence>
<keyword evidence="5" id="KW-0472">Membrane</keyword>
<dbReference type="PROSITE" id="PS51007">
    <property type="entry name" value="CYTC"/>
    <property type="match status" value="1"/>
</dbReference>
<dbReference type="RefSeq" id="WP_110361104.1">
    <property type="nucleotide sequence ID" value="NZ_QFLI01000005.1"/>
</dbReference>
<dbReference type="SUPFAM" id="SSF46626">
    <property type="entry name" value="Cytochrome c"/>
    <property type="match status" value="1"/>
</dbReference>
<evidence type="ECO:0000256" key="4">
    <source>
        <dbReference type="PROSITE-ProRule" id="PRU00433"/>
    </source>
</evidence>
<dbReference type="InterPro" id="IPR036909">
    <property type="entry name" value="Cyt_c-like_dom_sf"/>
</dbReference>
<sequence length="306" mass="33828">MKNTMKNIAALFLIFVFSGSVVNAQGWTVPASAKKKQNPYEATSKNISSGKKIYNIQCKSCHGDPTMANMLPLAPVAPTDLGAQNFLIQSDGEIFYKVNKGQGAMPAFEKTISDEDKWMVIAFLRSFDKNKKVKQQVAEVKNPEVTDVKLELNVNEADKTMLAKLSGVTKKGKRVGLQGIEMSFLVKRSFGYLDVSGEDPYTNESGDVQIQFPKDLPGDREGQVNMLVKVTDDAFYGNLEEKRVVTLGVPTDPVNPLDERAMWGTRANAPIWIIVTFVGGVLAIWSVIFLVLFQMIKLPKLAKSKD</sequence>
<keyword evidence="6" id="KW-0732">Signal</keyword>
<gene>
    <name evidence="8" type="ORF">DF185_12575</name>
</gene>
<dbReference type="PANTHER" id="PTHR35008:SF4">
    <property type="entry name" value="BLL4482 PROTEIN"/>
    <property type="match status" value="1"/>
</dbReference>
<protein>
    <recommendedName>
        <fullName evidence="7">Cytochrome c domain-containing protein</fullName>
    </recommendedName>
</protein>
<feature type="transmembrane region" description="Helical" evidence="5">
    <location>
        <begin position="271"/>
        <end position="293"/>
    </location>
</feature>
<keyword evidence="5" id="KW-1133">Transmembrane helix</keyword>
<feature type="domain" description="Cytochrome c" evidence="7">
    <location>
        <begin position="45"/>
        <end position="128"/>
    </location>
</feature>
<dbReference type="OrthoDB" id="9811395at2"/>
<dbReference type="GO" id="GO:0009055">
    <property type="term" value="F:electron transfer activity"/>
    <property type="evidence" value="ECO:0007669"/>
    <property type="project" value="InterPro"/>
</dbReference>
<evidence type="ECO:0000256" key="3">
    <source>
        <dbReference type="ARBA" id="ARBA00023004"/>
    </source>
</evidence>
<keyword evidence="3 4" id="KW-0408">Iron</keyword>
<dbReference type="GO" id="GO:0046872">
    <property type="term" value="F:metal ion binding"/>
    <property type="evidence" value="ECO:0007669"/>
    <property type="project" value="UniProtKB-KW"/>
</dbReference>
<proteinExistence type="predicted"/>
<name>A0A2V3ZYW3_9BACT</name>
<dbReference type="InterPro" id="IPR051459">
    <property type="entry name" value="Cytochrome_c-type_DH"/>
</dbReference>
<keyword evidence="9" id="KW-1185">Reference proteome</keyword>
<keyword evidence="1 4" id="KW-0349">Heme</keyword>
<dbReference type="InterPro" id="IPR009056">
    <property type="entry name" value="Cyt_c-like_dom"/>
</dbReference>
<dbReference type="EMBL" id="QFLI01000005">
    <property type="protein sequence ID" value="PXY00737.1"/>
    <property type="molecule type" value="Genomic_DNA"/>
</dbReference>
<dbReference type="PANTHER" id="PTHR35008">
    <property type="entry name" value="BLL4482 PROTEIN-RELATED"/>
    <property type="match status" value="1"/>
</dbReference>
<evidence type="ECO:0000313" key="8">
    <source>
        <dbReference type="EMBL" id="PXY00737.1"/>
    </source>
</evidence>
<keyword evidence="2 4" id="KW-0479">Metal-binding</keyword>
<reference evidence="8 9" key="1">
    <citation type="submission" date="2018-05" db="EMBL/GenBank/DDBJ databases">
        <title>Marinifilum breve JC075T sp. nov., a marine bacterium isolated from Yongle Blue Hole in the South China Sea.</title>
        <authorList>
            <person name="Fu T."/>
        </authorList>
    </citation>
    <scope>NUCLEOTIDE SEQUENCE [LARGE SCALE GENOMIC DNA]</scope>
    <source>
        <strain evidence="8 9">JC075</strain>
    </source>
</reference>
<accession>A0A2V3ZYW3</accession>
<evidence type="ECO:0000256" key="2">
    <source>
        <dbReference type="ARBA" id="ARBA00022723"/>
    </source>
</evidence>
<comment type="caution">
    <text evidence="8">The sequence shown here is derived from an EMBL/GenBank/DDBJ whole genome shotgun (WGS) entry which is preliminary data.</text>
</comment>